<evidence type="ECO:0000256" key="6">
    <source>
        <dbReference type="ARBA" id="ARBA00022989"/>
    </source>
</evidence>
<keyword evidence="3" id="KW-0645">Protease</keyword>
<reference evidence="9 10" key="1">
    <citation type="submission" date="2018-05" db="EMBL/GenBank/DDBJ databases">
        <title>Genomic Encyclopedia of Type Strains, Phase IV (KMG-IV): sequencing the most valuable type-strain genomes for metagenomic binning, comparative biology and taxonomic classification.</title>
        <authorList>
            <person name="Goeker M."/>
        </authorList>
    </citation>
    <scope>NUCLEOTIDE SEQUENCE [LARGE SCALE GENOMIC DNA]</scope>
    <source>
        <strain evidence="9 10">DSM 28816</strain>
    </source>
</reference>
<feature type="transmembrane region" description="Helical" evidence="8">
    <location>
        <begin position="104"/>
        <end position="124"/>
    </location>
</feature>
<evidence type="ECO:0000256" key="3">
    <source>
        <dbReference type="ARBA" id="ARBA00022670"/>
    </source>
</evidence>
<evidence type="ECO:0000256" key="2">
    <source>
        <dbReference type="ARBA" id="ARBA00022654"/>
    </source>
</evidence>
<feature type="transmembrane region" description="Helical" evidence="8">
    <location>
        <begin position="168"/>
        <end position="187"/>
    </location>
</feature>
<proteinExistence type="predicted"/>
<keyword evidence="7 8" id="KW-0472">Membrane</keyword>
<feature type="transmembrane region" description="Helical" evidence="8">
    <location>
        <begin position="44"/>
        <end position="67"/>
    </location>
</feature>
<evidence type="ECO:0000256" key="1">
    <source>
        <dbReference type="ARBA" id="ARBA00022475"/>
    </source>
</evidence>
<dbReference type="InterPro" id="IPR006741">
    <property type="entry name" value="AgrB"/>
</dbReference>
<keyword evidence="2" id="KW-0673">Quorum sensing</keyword>
<evidence type="ECO:0000313" key="9">
    <source>
        <dbReference type="EMBL" id="PXV93812.1"/>
    </source>
</evidence>
<dbReference type="GO" id="GO:0006508">
    <property type="term" value="P:proteolysis"/>
    <property type="evidence" value="ECO:0007669"/>
    <property type="project" value="UniProtKB-KW"/>
</dbReference>
<keyword evidence="6 8" id="KW-1133">Transmembrane helix</keyword>
<dbReference type="Pfam" id="PF04647">
    <property type="entry name" value="AgrB"/>
    <property type="match status" value="1"/>
</dbReference>
<evidence type="ECO:0000256" key="7">
    <source>
        <dbReference type="ARBA" id="ARBA00023136"/>
    </source>
</evidence>
<comment type="caution">
    <text evidence="9">The sequence shown here is derived from an EMBL/GenBank/DDBJ whole genome shotgun (WGS) entry which is preliminary data.</text>
</comment>
<dbReference type="Proteomes" id="UP000247523">
    <property type="component" value="Unassembled WGS sequence"/>
</dbReference>
<evidence type="ECO:0000313" key="10">
    <source>
        <dbReference type="Proteomes" id="UP000247523"/>
    </source>
</evidence>
<dbReference type="GO" id="GO:0016020">
    <property type="term" value="C:membrane"/>
    <property type="evidence" value="ECO:0007669"/>
    <property type="project" value="InterPro"/>
</dbReference>
<organism evidence="9 10">
    <name type="scientific">Lachnotalea glycerini</name>
    <dbReference type="NCBI Taxonomy" id="1763509"/>
    <lineage>
        <taxon>Bacteria</taxon>
        <taxon>Bacillati</taxon>
        <taxon>Bacillota</taxon>
        <taxon>Clostridia</taxon>
        <taxon>Lachnospirales</taxon>
        <taxon>Lachnospiraceae</taxon>
        <taxon>Lachnotalea</taxon>
    </lineage>
</organism>
<feature type="transmembrane region" description="Helical" evidence="8">
    <location>
        <begin position="145"/>
        <end position="162"/>
    </location>
</feature>
<protein>
    <submittedName>
        <fullName evidence="9">Accessory gene regulator B</fullName>
    </submittedName>
</protein>
<evidence type="ECO:0000256" key="4">
    <source>
        <dbReference type="ARBA" id="ARBA00022692"/>
    </source>
</evidence>
<accession>A0A318EW82</accession>
<dbReference type="AlphaFoldDB" id="A0A318EW82"/>
<keyword evidence="5" id="KW-0378">Hydrolase</keyword>
<sequence>MIEKIAKVLVSQMVEEKLIVRNRMDHYIYAFIIISERFITVTTILIISAILQLFIPTLFFLIFFLSLRQRTGGYHADTFGQCYLFTILTYIALAKGYIFFQNHFVLWTVMVIISDLIVMTIGTLNHPNMQLNLRELKESKKLARLVILLENSVIVILLIVQINPVCVYFMSSAMILCAMLLCLAKILKQEVE</sequence>
<gene>
    <name evidence="9" type="ORF">C8E03_102587</name>
</gene>
<dbReference type="GO" id="GO:0008233">
    <property type="term" value="F:peptidase activity"/>
    <property type="evidence" value="ECO:0007669"/>
    <property type="project" value="UniProtKB-KW"/>
</dbReference>
<evidence type="ECO:0000256" key="5">
    <source>
        <dbReference type="ARBA" id="ARBA00022801"/>
    </source>
</evidence>
<evidence type="ECO:0000256" key="8">
    <source>
        <dbReference type="SAM" id="Phobius"/>
    </source>
</evidence>
<name>A0A318EW82_9FIRM</name>
<dbReference type="RefSeq" id="WP_170122928.1">
    <property type="nucleotide sequence ID" value="NZ_QICS01000002.1"/>
</dbReference>
<feature type="transmembrane region" description="Helical" evidence="8">
    <location>
        <begin position="79"/>
        <end position="98"/>
    </location>
</feature>
<dbReference type="EMBL" id="QICS01000002">
    <property type="protein sequence ID" value="PXV93812.1"/>
    <property type="molecule type" value="Genomic_DNA"/>
</dbReference>
<keyword evidence="1" id="KW-1003">Cell membrane</keyword>
<keyword evidence="4 8" id="KW-0812">Transmembrane</keyword>
<dbReference type="GO" id="GO:0009372">
    <property type="term" value="P:quorum sensing"/>
    <property type="evidence" value="ECO:0007669"/>
    <property type="project" value="UniProtKB-KW"/>
</dbReference>